<dbReference type="InterPro" id="IPR003011">
    <property type="entry name" value="Cell_cycle_checkpoint_Rad1"/>
</dbReference>
<organism evidence="8 9">
    <name type="scientific">Clunio marinus</name>
    <dbReference type="NCBI Taxonomy" id="568069"/>
    <lineage>
        <taxon>Eukaryota</taxon>
        <taxon>Metazoa</taxon>
        <taxon>Ecdysozoa</taxon>
        <taxon>Arthropoda</taxon>
        <taxon>Hexapoda</taxon>
        <taxon>Insecta</taxon>
        <taxon>Pterygota</taxon>
        <taxon>Neoptera</taxon>
        <taxon>Endopterygota</taxon>
        <taxon>Diptera</taxon>
        <taxon>Nematocera</taxon>
        <taxon>Chironomoidea</taxon>
        <taxon>Chironomidae</taxon>
        <taxon>Clunio</taxon>
    </lineage>
</organism>
<dbReference type="InterPro" id="IPR003021">
    <property type="entry name" value="Rad1_Rec1_Rad17"/>
</dbReference>
<keyword evidence="5" id="KW-0539">Nucleus</keyword>
<feature type="domain" description="SWIM-type" evidence="7">
    <location>
        <begin position="93"/>
        <end position="130"/>
    </location>
</feature>
<evidence type="ECO:0000256" key="4">
    <source>
        <dbReference type="ARBA" id="ARBA00023204"/>
    </source>
</evidence>
<gene>
    <name evidence="8" type="ORF">CLUMA_CG009910</name>
</gene>
<evidence type="ECO:0000256" key="5">
    <source>
        <dbReference type="ARBA" id="ARBA00023242"/>
    </source>
</evidence>
<evidence type="ECO:0000259" key="7">
    <source>
        <dbReference type="PROSITE" id="PS50966"/>
    </source>
</evidence>
<dbReference type="PRINTS" id="PR01246">
    <property type="entry name" value="RAD1REPAIR"/>
</dbReference>
<dbReference type="PROSITE" id="PS50966">
    <property type="entry name" value="ZF_SWIM"/>
    <property type="match status" value="1"/>
</dbReference>
<dbReference type="PANTHER" id="PTHR10870">
    <property type="entry name" value="CELL CYCLE CHECKPOINT PROTEIN RAD1"/>
    <property type="match status" value="1"/>
</dbReference>
<dbReference type="GO" id="GO:0006281">
    <property type="term" value="P:DNA repair"/>
    <property type="evidence" value="ECO:0007669"/>
    <property type="project" value="UniProtKB-KW"/>
</dbReference>
<evidence type="ECO:0000256" key="6">
    <source>
        <dbReference type="PROSITE-ProRule" id="PRU00325"/>
    </source>
</evidence>
<evidence type="ECO:0000313" key="9">
    <source>
        <dbReference type="Proteomes" id="UP000183832"/>
    </source>
</evidence>
<protein>
    <submittedName>
        <fullName evidence="8">CLUMA_CG009910, isoform A</fullName>
    </submittedName>
</protein>
<evidence type="ECO:0000313" key="8">
    <source>
        <dbReference type="EMBL" id="CRK96762.1"/>
    </source>
</evidence>
<keyword evidence="3" id="KW-0227">DNA damage</keyword>
<dbReference type="EMBL" id="CVRI01000044">
    <property type="protein sequence ID" value="CRK96762.1"/>
    <property type="molecule type" value="Genomic_DNA"/>
</dbReference>
<accession>A0A1J1IAK7</accession>
<dbReference type="PANTHER" id="PTHR10870:SF0">
    <property type="entry name" value="CELL CYCLE CHECKPOINT PROTEIN RAD1"/>
    <property type="match status" value="1"/>
</dbReference>
<dbReference type="Gene3D" id="3.70.10.10">
    <property type="match status" value="1"/>
</dbReference>
<sequence length="417" mass="47832">MEIPEETCTLNTVKSVALKKSVELLLLSIEEKGNQNSGHTESLILEELLSLSDLLGEVVERALDLVDNNTTIKLFRSQQTGREIFELHGERIYHFFPKLPYCVCRSFHSQVIRGEEYCCKHYLAARIAKALNKVEIIEKPHIEFPVNFVENTEIQLSENGLKYIAEDAKCFQSTAYIKKDFFKNFHFRPPSNLEVISFGVNLLSFAELLTAFIDNNLSNMNIVYYHEKNCILFNCTQIDSNDGNEDNEDGEECGEIITEYFIQTKHSVEPVDFTVQSPSLLNSIILDAYEFQEILNDFDRTIDALEIKINQHKMTLKTVGTLQCTATSNFPANSEVFNKFECYEPSKFCYKFTYFKVMLKGLAVSSKISLTTHVDGMVKVQLLTKSDEDQDTAAYIEYFMLPNLPDEDFDNENDEII</sequence>
<dbReference type="STRING" id="568069.A0A1J1IAK7"/>
<keyword evidence="9" id="KW-1185">Reference proteome</keyword>
<dbReference type="InterPro" id="IPR007527">
    <property type="entry name" value="Znf_SWIM"/>
</dbReference>
<dbReference type="OrthoDB" id="337581at2759"/>
<dbReference type="PRINTS" id="PR01245">
    <property type="entry name" value="RAD1REC1"/>
</dbReference>
<reference evidence="8 9" key="1">
    <citation type="submission" date="2015-04" db="EMBL/GenBank/DDBJ databases">
        <authorList>
            <person name="Syromyatnikov M.Y."/>
            <person name="Popov V.N."/>
        </authorList>
    </citation>
    <scope>NUCLEOTIDE SEQUENCE [LARGE SCALE GENOMIC DNA]</scope>
</reference>
<keyword evidence="6" id="KW-0479">Metal-binding</keyword>
<dbReference type="InterPro" id="IPR046938">
    <property type="entry name" value="DNA_clamp_sf"/>
</dbReference>
<keyword evidence="4" id="KW-0234">DNA repair</keyword>
<dbReference type="AlphaFoldDB" id="A0A1J1IAK7"/>
<keyword evidence="6" id="KW-0862">Zinc</keyword>
<comment type="subcellular location">
    <subcellularLocation>
        <location evidence="1">Nucleus</location>
    </subcellularLocation>
</comment>
<dbReference type="GO" id="GO:0000077">
    <property type="term" value="P:DNA damage checkpoint signaling"/>
    <property type="evidence" value="ECO:0007669"/>
    <property type="project" value="InterPro"/>
</dbReference>
<dbReference type="Proteomes" id="UP000183832">
    <property type="component" value="Unassembled WGS sequence"/>
</dbReference>
<dbReference type="GO" id="GO:0030896">
    <property type="term" value="C:checkpoint clamp complex"/>
    <property type="evidence" value="ECO:0007669"/>
    <property type="project" value="TreeGrafter"/>
</dbReference>
<keyword evidence="6" id="KW-0863">Zinc-finger</keyword>
<name>A0A1J1IAK7_9DIPT</name>
<dbReference type="GO" id="GO:0008270">
    <property type="term" value="F:zinc ion binding"/>
    <property type="evidence" value="ECO:0007669"/>
    <property type="project" value="UniProtKB-KW"/>
</dbReference>
<comment type="similarity">
    <text evidence="2">Belongs to the rad1 family.</text>
</comment>
<proteinExistence type="inferred from homology"/>
<dbReference type="Pfam" id="PF02144">
    <property type="entry name" value="Rad1"/>
    <property type="match status" value="1"/>
</dbReference>
<dbReference type="SUPFAM" id="SSF55979">
    <property type="entry name" value="DNA clamp"/>
    <property type="match status" value="1"/>
</dbReference>
<evidence type="ECO:0000256" key="2">
    <source>
        <dbReference type="ARBA" id="ARBA00010991"/>
    </source>
</evidence>
<evidence type="ECO:0000256" key="1">
    <source>
        <dbReference type="ARBA" id="ARBA00004123"/>
    </source>
</evidence>
<evidence type="ECO:0000256" key="3">
    <source>
        <dbReference type="ARBA" id="ARBA00022763"/>
    </source>
</evidence>